<protein>
    <submittedName>
        <fullName evidence="9">Ferredoxin-NADP reductase</fullName>
    </submittedName>
</protein>
<keyword evidence="4 7" id="KW-0274">FAD</keyword>
<comment type="cofactor">
    <cofactor evidence="1 7">
        <name>FAD</name>
        <dbReference type="ChEBI" id="CHEBI:57692"/>
    </cofactor>
</comment>
<dbReference type="InterPro" id="IPR055275">
    <property type="entry name" value="Ferredox_Rdtase"/>
</dbReference>
<dbReference type="PRINTS" id="PR00419">
    <property type="entry name" value="ADXRDTASE"/>
</dbReference>
<keyword evidence="3" id="KW-0285">Flavoprotein</keyword>
<feature type="binding site" evidence="7">
    <location>
        <position position="82"/>
    </location>
    <ligand>
        <name>FAD</name>
        <dbReference type="ChEBI" id="CHEBI:57692"/>
    </ligand>
</feature>
<dbReference type="OrthoDB" id="289202at2"/>
<dbReference type="PANTHER" id="PTHR48467">
    <property type="entry name" value="GLUTAMATE SYNTHASE 1 [NADH], CHLOROPLASTIC-LIKE"/>
    <property type="match status" value="1"/>
</dbReference>
<evidence type="ECO:0000313" key="9">
    <source>
        <dbReference type="EMBL" id="TBT94880.1"/>
    </source>
</evidence>
<dbReference type="SUPFAM" id="SSF51971">
    <property type="entry name" value="Nucleotide-binding domain"/>
    <property type="match status" value="2"/>
</dbReference>
<dbReference type="Gene3D" id="3.40.50.720">
    <property type="entry name" value="NAD(P)-binding Rossmann-like Domain"/>
    <property type="match status" value="1"/>
</dbReference>
<comment type="similarity">
    <text evidence="2">Belongs to the ferredoxin--NADP reductase type 1 family.</text>
</comment>
<evidence type="ECO:0000256" key="7">
    <source>
        <dbReference type="PIRSR" id="PIRSR000362-1"/>
    </source>
</evidence>
<dbReference type="InterPro" id="IPR036188">
    <property type="entry name" value="FAD/NAD-bd_sf"/>
</dbReference>
<name>A0A4Q9KLQ9_PROTD</name>
<proteinExistence type="inferred from homology"/>
<feature type="binding site" evidence="7">
    <location>
        <position position="46"/>
    </location>
    <ligand>
        <name>FAD</name>
        <dbReference type="ChEBI" id="CHEBI:57692"/>
    </ligand>
</feature>
<organism evidence="9 10">
    <name type="scientific">Propioniciclava tarda</name>
    <dbReference type="NCBI Taxonomy" id="433330"/>
    <lineage>
        <taxon>Bacteria</taxon>
        <taxon>Bacillati</taxon>
        <taxon>Actinomycetota</taxon>
        <taxon>Actinomycetes</taxon>
        <taxon>Propionibacteriales</taxon>
        <taxon>Propionibacteriaceae</taxon>
        <taxon>Propioniciclava</taxon>
    </lineage>
</organism>
<dbReference type="GO" id="GO:0016491">
    <property type="term" value="F:oxidoreductase activity"/>
    <property type="evidence" value="ECO:0007669"/>
    <property type="project" value="UniProtKB-KW"/>
</dbReference>
<evidence type="ECO:0000256" key="4">
    <source>
        <dbReference type="ARBA" id="ARBA00022827"/>
    </source>
</evidence>
<dbReference type="Gene3D" id="3.50.50.60">
    <property type="entry name" value="FAD/NAD(P)-binding domain"/>
    <property type="match status" value="1"/>
</dbReference>
<dbReference type="PIRSF" id="PIRSF000362">
    <property type="entry name" value="FNR"/>
    <property type="match status" value="1"/>
</dbReference>
<dbReference type="Pfam" id="PF13450">
    <property type="entry name" value="NAD_binding_8"/>
    <property type="match status" value="1"/>
</dbReference>
<dbReference type="AlphaFoldDB" id="A0A4Q9KLQ9"/>
<evidence type="ECO:0000256" key="5">
    <source>
        <dbReference type="ARBA" id="ARBA00022857"/>
    </source>
</evidence>
<feature type="binding site" evidence="8">
    <location>
        <position position="213"/>
    </location>
    <ligand>
        <name>NADP(+)</name>
        <dbReference type="ChEBI" id="CHEBI:58349"/>
    </ligand>
</feature>
<dbReference type="EMBL" id="SDMR01000009">
    <property type="protein sequence ID" value="TBT94880.1"/>
    <property type="molecule type" value="Genomic_DNA"/>
</dbReference>
<evidence type="ECO:0000313" key="10">
    <source>
        <dbReference type="Proteomes" id="UP000291933"/>
    </source>
</evidence>
<keyword evidence="5 8" id="KW-0521">NADP</keyword>
<sequence length="454" mass="48329">MSQPRGHRVAIVGAGPSGLFAAQALTADDGVERVDLYDRLPTPFGLLRYGVAPDHGNIKLVGDALEKVLRHDRVGFYGLVDVGVTLPLDDLREAYDAVILAFGAGGDLLLDIPGEELHGSRSGREFVEWYGGHPDAAHQSLADADAVAVIGVGNVAVDVARVVLKDVAALATTDMPQEVLDELDAHREAAASGHDVYLIGRRGPQHAPFTTKELRELLDLPGLNVSLSDGALDGLDKSALDRRALANVDAIRKAVERTEAAANPSGRWLHLLFWHRPVRMTGDGIVEQLVVERTHLVDGRLQGTGDETALPVRLVLRAVGYKGLAMPGVPFDEKRGVIPNEGGRVVDANGSQVPGLYTSGWIKRGPIGVIGSNKPDAAETVSALLADLASTDRRGSGRTGEEILTARGLDIATFEDWLTIDAEERALGASLGRARTKVATWDELTDLALGRTDA</sequence>
<comment type="caution">
    <text evidence="9">The sequence shown here is derived from an EMBL/GenBank/DDBJ whole genome shotgun (WGS) entry which is preliminary data.</text>
</comment>
<feature type="binding site" evidence="8">
    <location>
        <position position="368"/>
    </location>
    <ligand>
        <name>NADP(+)</name>
        <dbReference type="ChEBI" id="CHEBI:58349"/>
    </ligand>
</feature>
<keyword evidence="6" id="KW-0560">Oxidoreductase</keyword>
<dbReference type="PANTHER" id="PTHR48467:SF1">
    <property type="entry name" value="GLUTAMATE SYNTHASE 1 [NADH], CHLOROPLASTIC-LIKE"/>
    <property type="match status" value="1"/>
</dbReference>
<dbReference type="InterPro" id="IPR021163">
    <property type="entry name" value="Ferredox_Rdtase_adrenod"/>
</dbReference>
<feature type="binding site" evidence="7">
    <location>
        <position position="17"/>
    </location>
    <ligand>
        <name>FAD</name>
        <dbReference type="ChEBI" id="CHEBI:57692"/>
    </ligand>
</feature>
<evidence type="ECO:0000256" key="8">
    <source>
        <dbReference type="PIRSR" id="PIRSR000362-2"/>
    </source>
</evidence>
<dbReference type="Proteomes" id="UP000291933">
    <property type="component" value="Unassembled WGS sequence"/>
</dbReference>
<keyword evidence="10" id="KW-1185">Reference proteome</keyword>
<evidence type="ECO:0000256" key="3">
    <source>
        <dbReference type="ARBA" id="ARBA00022630"/>
    </source>
</evidence>
<reference evidence="9 10" key="1">
    <citation type="submission" date="2019-01" db="EMBL/GenBank/DDBJ databases">
        <title>Lactibacter flavus gen. nov., sp. nov., a novel bacterium of the family Propionibacteriaceae isolated from raw milk and dairy products.</title>
        <authorList>
            <person name="Huptas C."/>
            <person name="Wenning M."/>
            <person name="Breitenwieser F."/>
            <person name="Doll E."/>
            <person name="Von Neubeck M."/>
            <person name="Busse H.-J."/>
            <person name="Scherer S."/>
        </authorList>
    </citation>
    <scope>NUCLEOTIDE SEQUENCE [LARGE SCALE GENOMIC DNA]</scope>
    <source>
        <strain evidence="9 10">DSM 22130</strain>
    </source>
</reference>
<gene>
    <name evidence="9" type="ORF">ET996_08730</name>
</gene>
<evidence type="ECO:0000256" key="6">
    <source>
        <dbReference type="ARBA" id="ARBA00023002"/>
    </source>
</evidence>
<feature type="binding site" evidence="8">
    <location>
        <begin position="201"/>
        <end position="202"/>
    </location>
    <ligand>
        <name>NADP(+)</name>
        <dbReference type="ChEBI" id="CHEBI:58349"/>
    </ligand>
</feature>
<feature type="binding site" evidence="7">
    <location>
        <begin position="368"/>
        <end position="370"/>
    </location>
    <ligand>
        <name>FAD</name>
        <dbReference type="ChEBI" id="CHEBI:57692"/>
    </ligand>
</feature>
<evidence type="ECO:0000256" key="2">
    <source>
        <dbReference type="ARBA" id="ARBA00008312"/>
    </source>
</evidence>
<feature type="binding site" evidence="7">
    <location>
        <position position="361"/>
    </location>
    <ligand>
        <name>FAD</name>
        <dbReference type="ChEBI" id="CHEBI:57692"/>
    </ligand>
</feature>
<evidence type="ECO:0000256" key="1">
    <source>
        <dbReference type="ARBA" id="ARBA00001974"/>
    </source>
</evidence>
<accession>A0A4Q9KLQ9</accession>